<dbReference type="AlphaFoldDB" id="A0A4C1YCB9"/>
<reference evidence="5 6" key="1">
    <citation type="journal article" date="2019" name="Commun. Biol.">
        <title>The bagworm genome reveals a unique fibroin gene that provides high tensile strength.</title>
        <authorList>
            <person name="Kono N."/>
            <person name="Nakamura H."/>
            <person name="Ohtoshi R."/>
            <person name="Tomita M."/>
            <person name="Numata K."/>
            <person name="Arakawa K."/>
        </authorList>
    </citation>
    <scope>NUCLEOTIDE SEQUENCE [LARGE SCALE GENOMIC DNA]</scope>
</reference>
<dbReference type="PANTHER" id="PTHR48032:SF18">
    <property type="entry name" value="RRM DOMAIN-CONTAINING PROTEIN"/>
    <property type="match status" value="1"/>
</dbReference>
<dbReference type="InterPro" id="IPR012677">
    <property type="entry name" value="Nucleotide-bd_a/b_plait_sf"/>
</dbReference>
<evidence type="ECO:0000256" key="4">
    <source>
        <dbReference type="ARBA" id="ARBA00022884"/>
    </source>
</evidence>
<dbReference type="OrthoDB" id="1875751at2759"/>
<proteinExistence type="predicted"/>
<evidence type="ECO:0000313" key="5">
    <source>
        <dbReference type="EMBL" id="GBP72482.1"/>
    </source>
</evidence>
<keyword evidence="2" id="KW-0963">Cytoplasm</keyword>
<dbReference type="PANTHER" id="PTHR48032">
    <property type="entry name" value="RNA-BINDING PROTEIN MUSASHI HOMOLOG RBP6"/>
    <property type="match status" value="1"/>
</dbReference>
<comment type="subcellular location">
    <subcellularLocation>
        <location evidence="1">Cytoplasm</location>
    </subcellularLocation>
</comment>
<dbReference type="GO" id="GO:0005737">
    <property type="term" value="C:cytoplasm"/>
    <property type="evidence" value="ECO:0007669"/>
    <property type="project" value="UniProtKB-SubCell"/>
</dbReference>
<dbReference type="Proteomes" id="UP000299102">
    <property type="component" value="Unassembled WGS sequence"/>
</dbReference>
<dbReference type="EMBL" id="BGZK01001147">
    <property type="protein sequence ID" value="GBP72482.1"/>
    <property type="molecule type" value="Genomic_DNA"/>
</dbReference>
<dbReference type="SUPFAM" id="SSF54928">
    <property type="entry name" value="RNA-binding domain, RBD"/>
    <property type="match status" value="1"/>
</dbReference>
<dbReference type="GO" id="GO:0006417">
    <property type="term" value="P:regulation of translation"/>
    <property type="evidence" value="ECO:0007669"/>
    <property type="project" value="TreeGrafter"/>
</dbReference>
<name>A0A4C1YCB9_EUMVA</name>
<dbReference type="Gene3D" id="3.30.70.330">
    <property type="match status" value="1"/>
</dbReference>
<organism evidence="5 6">
    <name type="scientific">Eumeta variegata</name>
    <name type="common">Bagworm moth</name>
    <name type="synonym">Eumeta japonica</name>
    <dbReference type="NCBI Taxonomy" id="151549"/>
    <lineage>
        <taxon>Eukaryota</taxon>
        <taxon>Metazoa</taxon>
        <taxon>Ecdysozoa</taxon>
        <taxon>Arthropoda</taxon>
        <taxon>Hexapoda</taxon>
        <taxon>Insecta</taxon>
        <taxon>Pterygota</taxon>
        <taxon>Neoptera</taxon>
        <taxon>Endopterygota</taxon>
        <taxon>Lepidoptera</taxon>
        <taxon>Glossata</taxon>
        <taxon>Ditrysia</taxon>
        <taxon>Tineoidea</taxon>
        <taxon>Psychidae</taxon>
        <taxon>Oiketicinae</taxon>
        <taxon>Eumeta</taxon>
    </lineage>
</organism>
<dbReference type="InterPro" id="IPR035979">
    <property type="entry name" value="RBD_domain_sf"/>
</dbReference>
<keyword evidence="6" id="KW-1185">Reference proteome</keyword>
<evidence type="ECO:0000256" key="1">
    <source>
        <dbReference type="ARBA" id="ARBA00004496"/>
    </source>
</evidence>
<dbReference type="GO" id="GO:0003729">
    <property type="term" value="F:mRNA binding"/>
    <property type="evidence" value="ECO:0007669"/>
    <property type="project" value="TreeGrafter"/>
</dbReference>
<accession>A0A4C1YCB9</accession>
<keyword evidence="3" id="KW-0677">Repeat</keyword>
<evidence type="ECO:0000256" key="3">
    <source>
        <dbReference type="ARBA" id="ARBA00022737"/>
    </source>
</evidence>
<dbReference type="STRING" id="151549.A0A4C1YCB9"/>
<comment type="caution">
    <text evidence="5">The sequence shown here is derived from an EMBL/GenBank/DDBJ whole genome shotgun (WGS) entry which is preliminary data.</text>
</comment>
<evidence type="ECO:0000313" key="6">
    <source>
        <dbReference type="Proteomes" id="UP000299102"/>
    </source>
</evidence>
<protein>
    <submittedName>
        <fullName evidence="5">RNA-binding protein Musashi homolog Rbp6</fullName>
    </submittedName>
</protein>
<sequence length="122" mass="13802">MKSLQTPKSPSAKVKGLRSQAFDRIPRDCGRVCLIKAMTRQRWAKMVTRTKKIFVGGLSAPTTLEDVKNYFEQFGPRRRVPHRTRTFEDVKRQQEGAIVSALKVIGGRQPPLRNSPLPIMGV</sequence>
<gene>
    <name evidence="5" type="primary">Rbp6</name>
    <name evidence="5" type="ORF">EVAR_59296_1</name>
</gene>
<evidence type="ECO:0000256" key="2">
    <source>
        <dbReference type="ARBA" id="ARBA00022490"/>
    </source>
</evidence>
<keyword evidence="4" id="KW-0694">RNA-binding</keyword>